<evidence type="ECO:0000313" key="3">
    <source>
        <dbReference type="Proteomes" id="UP000299102"/>
    </source>
</evidence>
<reference evidence="2 3" key="1">
    <citation type="journal article" date="2019" name="Commun. Biol.">
        <title>The bagworm genome reveals a unique fibroin gene that provides high tensile strength.</title>
        <authorList>
            <person name="Kono N."/>
            <person name="Nakamura H."/>
            <person name="Ohtoshi R."/>
            <person name="Tomita M."/>
            <person name="Numata K."/>
            <person name="Arakawa K."/>
        </authorList>
    </citation>
    <scope>NUCLEOTIDE SEQUENCE [LARGE SCALE GENOMIC DNA]</scope>
</reference>
<keyword evidence="3" id="KW-1185">Reference proteome</keyword>
<dbReference type="Proteomes" id="UP000299102">
    <property type="component" value="Unassembled WGS sequence"/>
</dbReference>
<sequence>MTCNKESWKTVRTSCEKNYVAKGNGGRKREDRSLPLKEIRLQRTGLRKCVRTTPAPLSLNLCPRAVDLRKSAIRPRARDDRRKEIFSRKSYEKPSGLNRKI</sequence>
<comment type="caution">
    <text evidence="2">The sequence shown here is derived from an EMBL/GenBank/DDBJ whole genome shotgun (WGS) entry which is preliminary data.</text>
</comment>
<evidence type="ECO:0000313" key="2">
    <source>
        <dbReference type="EMBL" id="GBP30242.1"/>
    </source>
</evidence>
<feature type="compositionally biased region" description="Basic and acidic residues" evidence="1">
    <location>
        <begin position="73"/>
        <end position="92"/>
    </location>
</feature>
<gene>
    <name evidence="2" type="ORF">EVAR_94551_1</name>
</gene>
<dbReference type="AlphaFoldDB" id="A0A4C1UW73"/>
<evidence type="ECO:0000256" key="1">
    <source>
        <dbReference type="SAM" id="MobiDB-lite"/>
    </source>
</evidence>
<accession>A0A4C1UW73</accession>
<protein>
    <submittedName>
        <fullName evidence="2">Uncharacterized protein</fullName>
    </submittedName>
</protein>
<organism evidence="2 3">
    <name type="scientific">Eumeta variegata</name>
    <name type="common">Bagworm moth</name>
    <name type="synonym">Eumeta japonica</name>
    <dbReference type="NCBI Taxonomy" id="151549"/>
    <lineage>
        <taxon>Eukaryota</taxon>
        <taxon>Metazoa</taxon>
        <taxon>Ecdysozoa</taxon>
        <taxon>Arthropoda</taxon>
        <taxon>Hexapoda</taxon>
        <taxon>Insecta</taxon>
        <taxon>Pterygota</taxon>
        <taxon>Neoptera</taxon>
        <taxon>Endopterygota</taxon>
        <taxon>Lepidoptera</taxon>
        <taxon>Glossata</taxon>
        <taxon>Ditrysia</taxon>
        <taxon>Tineoidea</taxon>
        <taxon>Psychidae</taxon>
        <taxon>Oiketicinae</taxon>
        <taxon>Eumeta</taxon>
    </lineage>
</organism>
<proteinExistence type="predicted"/>
<dbReference type="EMBL" id="BGZK01000230">
    <property type="protein sequence ID" value="GBP30242.1"/>
    <property type="molecule type" value="Genomic_DNA"/>
</dbReference>
<name>A0A4C1UW73_EUMVA</name>
<feature type="region of interest" description="Disordered" evidence="1">
    <location>
        <begin position="73"/>
        <end position="101"/>
    </location>
</feature>